<keyword evidence="1" id="KW-0812">Transmembrane</keyword>
<evidence type="ECO:0000313" key="3">
    <source>
        <dbReference type="EMBL" id="SHH81009.1"/>
    </source>
</evidence>
<protein>
    <submittedName>
        <fullName evidence="3">Uncharacterized protein</fullName>
    </submittedName>
</protein>
<keyword evidence="1" id="KW-1133">Transmembrane helix</keyword>
<reference evidence="2 5" key="3">
    <citation type="submission" date="2018-07" db="EMBL/GenBank/DDBJ databases">
        <title>Leeuwenhoekiella genomics.</title>
        <authorList>
            <person name="Tahon G."/>
            <person name="Willems A."/>
        </authorList>
    </citation>
    <scope>NUCLEOTIDE SEQUENCE [LARGE SCALE GENOMIC DNA]</scope>
    <source>
        <strain evidence="2 5">LMG 24856</strain>
    </source>
</reference>
<evidence type="ECO:0000313" key="4">
    <source>
        <dbReference type="Proteomes" id="UP000184240"/>
    </source>
</evidence>
<keyword evidence="5" id="KW-1185">Reference proteome</keyword>
<dbReference type="OrthoDB" id="9884269at2"/>
<sequence length="135" mass="15469">MQRIKFYKTLSTSNLLILGVVLLAMGFSSYKILFSETEDVSTYVIINSLVSVLPVIIYSYRKQKAHWVQYDQKRINLQLAGVQQIIKRKAISKIKVNGKSIEILFKASPGLVLDLESYATEDVLFFEKILKNNYS</sequence>
<feature type="transmembrane region" description="Helical" evidence="1">
    <location>
        <begin position="40"/>
        <end position="60"/>
    </location>
</feature>
<evidence type="ECO:0000313" key="5">
    <source>
        <dbReference type="Proteomes" id="UP000290037"/>
    </source>
</evidence>
<dbReference type="STRING" id="573501.SAMN04487999_0990"/>
<evidence type="ECO:0000313" key="2">
    <source>
        <dbReference type="EMBL" id="RXG31145.1"/>
    </source>
</evidence>
<accession>A0A1M5W097</accession>
<name>A0A1M5W097_9FLAO</name>
<keyword evidence="1" id="KW-0472">Membrane</keyword>
<reference evidence="3" key="2">
    <citation type="submission" date="2016-11" db="EMBL/GenBank/DDBJ databases">
        <authorList>
            <person name="Jaros S."/>
            <person name="Januszkiewicz K."/>
            <person name="Wedrychowicz H."/>
        </authorList>
    </citation>
    <scope>NUCLEOTIDE SEQUENCE [LARGE SCALE GENOMIC DNA]</scope>
    <source>
        <strain evidence="3">DSM 19859</strain>
    </source>
</reference>
<reference evidence="4" key="1">
    <citation type="submission" date="2016-11" db="EMBL/GenBank/DDBJ databases">
        <authorList>
            <person name="Varghese N."/>
            <person name="Submissions S."/>
        </authorList>
    </citation>
    <scope>NUCLEOTIDE SEQUENCE [LARGE SCALE GENOMIC DNA]</scope>
    <source>
        <strain evidence="4">DSM 19859</strain>
    </source>
</reference>
<proteinExistence type="predicted"/>
<dbReference type="EMBL" id="QOVN01000001">
    <property type="protein sequence ID" value="RXG31145.1"/>
    <property type="molecule type" value="Genomic_DNA"/>
</dbReference>
<dbReference type="Proteomes" id="UP000184240">
    <property type="component" value="Unassembled WGS sequence"/>
</dbReference>
<dbReference type="RefSeq" id="WP_072981009.1">
    <property type="nucleotide sequence ID" value="NZ_FQXT01000002.1"/>
</dbReference>
<organism evidence="3 4">
    <name type="scientific">Leeuwenhoekiella palythoae</name>
    <dbReference type="NCBI Taxonomy" id="573501"/>
    <lineage>
        <taxon>Bacteria</taxon>
        <taxon>Pseudomonadati</taxon>
        <taxon>Bacteroidota</taxon>
        <taxon>Flavobacteriia</taxon>
        <taxon>Flavobacteriales</taxon>
        <taxon>Flavobacteriaceae</taxon>
        <taxon>Leeuwenhoekiella</taxon>
    </lineage>
</organism>
<dbReference type="AlphaFoldDB" id="A0A1M5W097"/>
<gene>
    <name evidence="2" type="ORF">DSM01_283</name>
    <name evidence="3" type="ORF">SAMN04487999_0990</name>
</gene>
<dbReference type="EMBL" id="FQXT01000002">
    <property type="protein sequence ID" value="SHH81009.1"/>
    <property type="molecule type" value="Genomic_DNA"/>
</dbReference>
<evidence type="ECO:0000256" key="1">
    <source>
        <dbReference type="SAM" id="Phobius"/>
    </source>
</evidence>
<feature type="transmembrane region" description="Helical" evidence="1">
    <location>
        <begin position="12"/>
        <end position="34"/>
    </location>
</feature>
<dbReference type="Proteomes" id="UP000290037">
    <property type="component" value="Unassembled WGS sequence"/>
</dbReference>